<gene>
    <name evidence="1" type="ORF">MNBD_GAMMA18-863</name>
</gene>
<dbReference type="AlphaFoldDB" id="A0A3B1A591"/>
<protein>
    <recommendedName>
        <fullName evidence="2">Toxin</fullName>
    </recommendedName>
</protein>
<accession>A0A3B1A591</accession>
<evidence type="ECO:0008006" key="2">
    <source>
        <dbReference type="Google" id="ProtNLM"/>
    </source>
</evidence>
<organism evidence="1">
    <name type="scientific">hydrothermal vent metagenome</name>
    <dbReference type="NCBI Taxonomy" id="652676"/>
    <lineage>
        <taxon>unclassified sequences</taxon>
        <taxon>metagenomes</taxon>
        <taxon>ecological metagenomes</taxon>
    </lineage>
</organism>
<name>A0A3B1A591_9ZZZZ</name>
<evidence type="ECO:0000313" key="1">
    <source>
        <dbReference type="EMBL" id="VAW88894.1"/>
    </source>
</evidence>
<reference evidence="1" key="1">
    <citation type="submission" date="2018-06" db="EMBL/GenBank/DDBJ databases">
        <authorList>
            <person name="Zhirakovskaya E."/>
        </authorList>
    </citation>
    <scope>NUCLEOTIDE SEQUENCE</scope>
</reference>
<proteinExistence type="predicted"/>
<sequence>MKTYAWNPEKNDLLKEERNISFEEVVLNIQLGNEVDIYDHPNHERYPNQKISVVLIEGYAYLVPFVENEEEIFLKTIVPSRKATKQYLGGSNE</sequence>
<dbReference type="EMBL" id="UOFP01000242">
    <property type="protein sequence ID" value="VAW88894.1"/>
    <property type="molecule type" value="Genomic_DNA"/>
</dbReference>